<evidence type="ECO:0000313" key="6">
    <source>
        <dbReference type="EMBL" id="KAB1439763.1"/>
    </source>
</evidence>
<dbReference type="FunFam" id="1.10.10.10:FF:000001">
    <property type="entry name" value="LysR family transcriptional regulator"/>
    <property type="match status" value="1"/>
</dbReference>
<dbReference type="AlphaFoldDB" id="A0A7V7QMI8"/>
<dbReference type="GO" id="GO:0003700">
    <property type="term" value="F:DNA-binding transcription factor activity"/>
    <property type="evidence" value="ECO:0007669"/>
    <property type="project" value="InterPro"/>
</dbReference>
<dbReference type="InterPro" id="IPR005119">
    <property type="entry name" value="LysR_subst-bd"/>
</dbReference>
<keyword evidence="3" id="KW-0238">DNA-binding</keyword>
<dbReference type="PANTHER" id="PTHR30419">
    <property type="entry name" value="HTH-TYPE TRANSCRIPTIONAL REGULATOR YBHD"/>
    <property type="match status" value="1"/>
</dbReference>
<dbReference type="GO" id="GO:0005829">
    <property type="term" value="C:cytosol"/>
    <property type="evidence" value="ECO:0007669"/>
    <property type="project" value="TreeGrafter"/>
</dbReference>
<dbReference type="GO" id="GO:0003677">
    <property type="term" value="F:DNA binding"/>
    <property type="evidence" value="ECO:0007669"/>
    <property type="project" value="UniProtKB-KW"/>
</dbReference>
<evidence type="ECO:0000256" key="3">
    <source>
        <dbReference type="ARBA" id="ARBA00023125"/>
    </source>
</evidence>
<dbReference type="OrthoDB" id="119203at2"/>
<keyword evidence="4" id="KW-0804">Transcription</keyword>
<feature type="domain" description="HTH lysR-type" evidence="5">
    <location>
        <begin position="6"/>
        <end position="63"/>
    </location>
</feature>
<evidence type="ECO:0000259" key="5">
    <source>
        <dbReference type="PROSITE" id="PS50931"/>
    </source>
</evidence>
<dbReference type="InterPro" id="IPR036388">
    <property type="entry name" value="WH-like_DNA-bd_sf"/>
</dbReference>
<keyword evidence="7" id="KW-1185">Reference proteome</keyword>
<evidence type="ECO:0000313" key="7">
    <source>
        <dbReference type="Proteomes" id="UP000461768"/>
    </source>
</evidence>
<protein>
    <submittedName>
        <fullName evidence="6">LysR family transcriptional regulator</fullName>
    </submittedName>
</protein>
<evidence type="ECO:0000256" key="4">
    <source>
        <dbReference type="ARBA" id="ARBA00023163"/>
    </source>
</evidence>
<dbReference type="PANTHER" id="PTHR30419:SF30">
    <property type="entry name" value="LYSR FAMILY TRANSCRIPTIONAL REGULATOR"/>
    <property type="match status" value="1"/>
</dbReference>
<dbReference type="PROSITE" id="PS50931">
    <property type="entry name" value="HTH_LYSR"/>
    <property type="match status" value="1"/>
</dbReference>
<dbReference type="CDD" id="cd05466">
    <property type="entry name" value="PBP2_LTTR_substrate"/>
    <property type="match status" value="1"/>
</dbReference>
<accession>A0A7V7QMI8</accession>
<gene>
    <name evidence="6" type="ORF">F7O84_05100</name>
</gene>
<organism evidence="6 7">
    <name type="scientific">Candidatus Galacturonatibacter soehngenii</name>
    <dbReference type="NCBI Taxonomy" id="2307010"/>
    <lineage>
        <taxon>Bacteria</taxon>
        <taxon>Bacillati</taxon>
        <taxon>Bacillota</taxon>
        <taxon>Clostridia</taxon>
        <taxon>Lachnospirales</taxon>
        <taxon>Lachnospiraceae</taxon>
        <taxon>Candidatus Galacturonatibacter</taxon>
    </lineage>
</organism>
<dbReference type="Gene3D" id="3.40.190.290">
    <property type="match status" value="1"/>
</dbReference>
<evidence type="ECO:0000256" key="1">
    <source>
        <dbReference type="ARBA" id="ARBA00009437"/>
    </source>
</evidence>
<proteinExistence type="inferred from homology"/>
<dbReference type="InterPro" id="IPR036390">
    <property type="entry name" value="WH_DNA-bd_sf"/>
</dbReference>
<dbReference type="Pfam" id="PF03466">
    <property type="entry name" value="LysR_substrate"/>
    <property type="match status" value="1"/>
</dbReference>
<dbReference type="InterPro" id="IPR050950">
    <property type="entry name" value="HTH-type_LysR_regulators"/>
</dbReference>
<reference evidence="6 7" key="1">
    <citation type="submission" date="2019-09" db="EMBL/GenBank/DDBJ databases">
        <authorList>
            <person name="Valk L.C."/>
        </authorList>
    </citation>
    <scope>NUCLEOTIDE SEQUENCE [LARGE SCALE GENOMIC DNA]</scope>
    <source>
        <strain evidence="6">GalUA</strain>
    </source>
</reference>
<dbReference type="SUPFAM" id="SSF53850">
    <property type="entry name" value="Periplasmic binding protein-like II"/>
    <property type="match status" value="1"/>
</dbReference>
<comment type="caution">
    <text evidence="6">The sequence shown here is derived from an EMBL/GenBank/DDBJ whole genome shotgun (WGS) entry which is preliminary data.</text>
</comment>
<dbReference type="InterPro" id="IPR000847">
    <property type="entry name" value="LysR_HTH_N"/>
</dbReference>
<dbReference type="Proteomes" id="UP000461768">
    <property type="component" value="Unassembled WGS sequence"/>
</dbReference>
<dbReference type="EMBL" id="WAGX01000004">
    <property type="protein sequence ID" value="KAB1439763.1"/>
    <property type="molecule type" value="Genomic_DNA"/>
</dbReference>
<dbReference type="SUPFAM" id="SSF46785">
    <property type="entry name" value="Winged helix' DNA-binding domain"/>
    <property type="match status" value="1"/>
</dbReference>
<dbReference type="Gene3D" id="1.10.10.10">
    <property type="entry name" value="Winged helix-like DNA-binding domain superfamily/Winged helix DNA-binding domain"/>
    <property type="match status" value="1"/>
</dbReference>
<dbReference type="PRINTS" id="PR00039">
    <property type="entry name" value="HTHLYSR"/>
</dbReference>
<evidence type="ECO:0000256" key="2">
    <source>
        <dbReference type="ARBA" id="ARBA00023015"/>
    </source>
</evidence>
<keyword evidence="2" id="KW-0805">Transcription regulation</keyword>
<sequence length="297" mass="34343">MEEHTMELREINTFLVAADKMNFSKAAEQLGYSQAAVTIQIKNLEKELGTLLFDRIGKSIYLTEKGKEFLKHAQKILLYTEESISDIKNEKDYSGMIRIGTSESILAASFPSLITSFHQMYPNMHICIKTGTRNFIFDLMLHNELDMAYTIDQNVIDHVWTGKILREEKVYFVASSQNPLAKKQTVTIEEILQEELIMTECNIGYTYELSQHLARKGLGLHPYLETGNTDIIRSFVAQNKGVSYLPLFTIQNELKEKSIVPIRVPEFEVNVYRQLFWHKNKYITKPMNDLMKLIQSN</sequence>
<reference evidence="6 7" key="2">
    <citation type="submission" date="2020-02" db="EMBL/GenBank/DDBJ databases">
        <title>Candidatus Galacturonibacter soehngenii shows hetero-acetogenic catabolism of galacturonic acid but lacks a canonical carbon monoxide dehydrogenase/acetyl-CoA synthase complex.</title>
        <authorList>
            <person name="Diender M."/>
            <person name="Stouten G.R."/>
            <person name="Petersen J.F."/>
            <person name="Nielsen P.H."/>
            <person name="Dueholm M.S."/>
            <person name="Pronk J.T."/>
            <person name="Van Loosdrecht M.C.M."/>
        </authorList>
    </citation>
    <scope>NUCLEOTIDE SEQUENCE [LARGE SCALE GENOMIC DNA]</scope>
    <source>
        <strain evidence="6">GalUA</strain>
    </source>
</reference>
<dbReference type="Pfam" id="PF00126">
    <property type="entry name" value="HTH_1"/>
    <property type="match status" value="1"/>
</dbReference>
<comment type="similarity">
    <text evidence="1">Belongs to the LysR transcriptional regulatory family.</text>
</comment>
<name>A0A7V7QMI8_9FIRM</name>